<evidence type="ECO:0000256" key="3">
    <source>
        <dbReference type="ARBA" id="ARBA00023122"/>
    </source>
</evidence>
<feature type="domain" description="CBS" evidence="6">
    <location>
        <begin position="19"/>
        <end position="77"/>
    </location>
</feature>
<feature type="domain" description="CBS" evidence="6">
    <location>
        <begin position="92"/>
        <end position="152"/>
    </location>
</feature>
<keyword evidence="2" id="KW-0677">Repeat</keyword>
<evidence type="ECO:0000259" key="6">
    <source>
        <dbReference type="PROSITE" id="PS51371"/>
    </source>
</evidence>
<dbReference type="Proteomes" id="UP000828390">
    <property type="component" value="Unassembled WGS sequence"/>
</dbReference>
<sequence length="235" mass="27015">MDELEEHNIEKWREVLRDKQRPFVCIDPDASLFEAIRTLIHSHVHRLPVVDKYTGNAIYILTHKRILRFLYLHINDLPKPSFWNQTIKELEIGTYNNVITASRETTVYEALNLFVEHRISALPVVDDDRKVVDIYAKFDVIKLAAEKTYNNLGITIQQALQHRKGASCFEGVVKCVETDSLKIVVDKIVRAEVHRLVIVDEEDHVIGIISLSDLLNHLILKPMGSEVPEKKTSTS</sequence>
<proteinExistence type="inferred from homology"/>
<keyword evidence="8" id="KW-1185">Reference proteome</keyword>
<evidence type="ECO:0000256" key="4">
    <source>
        <dbReference type="ARBA" id="ARBA00025878"/>
    </source>
</evidence>
<evidence type="ECO:0000256" key="5">
    <source>
        <dbReference type="PROSITE-ProRule" id="PRU00703"/>
    </source>
</evidence>
<dbReference type="PANTHER" id="PTHR13780:SF35">
    <property type="entry name" value="LD22662P"/>
    <property type="match status" value="1"/>
</dbReference>
<gene>
    <name evidence="7" type="ORF">DPMN_059197</name>
</gene>
<dbReference type="InterPro" id="IPR046342">
    <property type="entry name" value="CBS_dom_sf"/>
</dbReference>
<feature type="domain" description="CBS" evidence="6">
    <location>
        <begin position="168"/>
        <end position="226"/>
    </location>
</feature>
<reference evidence="7" key="2">
    <citation type="submission" date="2020-11" db="EMBL/GenBank/DDBJ databases">
        <authorList>
            <person name="McCartney M.A."/>
            <person name="Auch B."/>
            <person name="Kono T."/>
            <person name="Mallez S."/>
            <person name="Becker A."/>
            <person name="Gohl D.M."/>
            <person name="Silverstein K.A.T."/>
            <person name="Koren S."/>
            <person name="Bechman K.B."/>
            <person name="Herman A."/>
            <person name="Abrahante J.E."/>
            <person name="Garbe J."/>
        </authorList>
    </citation>
    <scope>NUCLEOTIDE SEQUENCE</scope>
    <source>
        <strain evidence="7">Duluth1</strain>
        <tissue evidence="7">Whole animal</tissue>
    </source>
</reference>
<dbReference type="EMBL" id="JAIWYP010000013">
    <property type="protein sequence ID" value="KAH3716474.1"/>
    <property type="molecule type" value="Genomic_DNA"/>
</dbReference>
<protein>
    <recommendedName>
        <fullName evidence="6">CBS domain-containing protein</fullName>
    </recommendedName>
</protein>
<comment type="subunit">
    <text evidence="4">AMPK is a heterotrimer of an alpha catalytic subunit (PRKAA1 or PRKAA2), a beta (PRKAB1 or PRKAB2) and a gamma non-catalytic subunits (PRKAG1, PRKAG2 or PRKAG3). Interacts with FNIP1 and FNIP2.</text>
</comment>
<evidence type="ECO:0000313" key="8">
    <source>
        <dbReference type="Proteomes" id="UP000828390"/>
    </source>
</evidence>
<keyword evidence="3 5" id="KW-0129">CBS domain</keyword>
<dbReference type="PROSITE" id="PS51371">
    <property type="entry name" value="CBS"/>
    <property type="match status" value="3"/>
</dbReference>
<comment type="caution">
    <text evidence="7">The sequence shown here is derived from an EMBL/GenBank/DDBJ whole genome shotgun (WGS) entry which is preliminary data.</text>
</comment>
<evidence type="ECO:0000313" key="7">
    <source>
        <dbReference type="EMBL" id="KAH3716474.1"/>
    </source>
</evidence>
<dbReference type="GO" id="GO:0019887">
    <property type="term" value="F:protein kinase regulator activity"/>
    <property type="evidence" value="ECO:0007669"/>
    <property type="project" value="TreeGrafter"/>
</dbReference>
<accession>A0A9D4C3P8</accession>
<dbReference type="SMART" id="SM00116">
    <property type="entry name" value="CBS"/>
    <property type="match status" value="3"/>
</dbReference>
<dbReference type="PANTHER" id="PTHR13780">
    <property type="entry name" value="AMP-ACTIVATED PROTEIN KINASE, GAMMA REGULATORY SUBUNIT"/>
    <property type="match status" value="1"/>
</dbReference>
<name>A0A9D4C3P8_DREPO</name>
<dbReference type="GO" id="GO:0005737">
    <property type="term" value="C:cytoplasm"/>
    <property type="evidence" value="ECO:0007669"/>
    <property type="project" value="TreeGrafter"/>
</dbReference>
<reference evidence="7" key="1">
    <citation type="journal article" date="2019" name="bioRxiv">
        <title>The Genome of the Zebra Mussel, Dreissena polymorpha: A Resource for Invasive Species Research.</title>
        <authorList>
            <person name="McCartney M.A."/>
            <person name="Auch B."/>
            <person name="Kono T."/>
            <person name="Mallez S."/>
            <person name="Zhang Y."/>
            <person name="Obille A."/>
            <person name="Becker A."/>
            <person name="Abrahante J.E."/>
            <person name="Garbe J."/>
            <person name="Badalamenti J.P."/>
            <person name="Herman A."/>
            <person name="Mangelson H."/>
            <person name="Liachko I."/>
            <person name="Sullivan S."/>
            <person name="Sone E.D."/>
            <person name="Koren S."/>
            <person name="Silverstein K.A.T."/>
            <person name="Beckman K.B."/>
            <person name="Gohl D.M."/>
        </authorList>
    </citation>
    <scope>NUCLEOTIDE SEQUENCE</scope>
    <source>
        <strain evidence="7">Duluth1</strain>
        <tissue evidence="7">Whole animal</tissue>
    </source>
</reference>
<evidence type="ECO:0000256" key="1">
    <source>
        <dbReference type="ARBA" id="ARBA00006750"/>
    </source>
</evidence>
<dbReference type="CDD" id="cd04641">
    <property type="entry name" value="CBS_euAMPK_gamma-like_repeat2"/>
    <property type="match status" value="1"/>
</dbReference>
<dbReference type="InterPro" id="IPR000644">
    <property type="entry name" value="CBS_dom"/>
</dbReference>
<dbReference type="GO" id="GO:0031588">
    <property type="term" value="C:nucleotide-activated protein kinase complex"/>
    <property type="evidence" value="ECO:0007669"/>
    <property type="project" value="TreeGrafter"/>
</dbReference>
<dbReference type="GO" id="GO:0019901">
    <property type="term" value="F:protein kinase binding"/>
    <property type="evidence" value="ECO:0007669"/>
    <property type="project" value="TreeGrafter"/>
</dbReference>
<dbReference type="InterPro" id="IPR050511">
    <property type="entry name" value="AMPK_gamma/SDS23_families"/>
</dbReference>
<dbReference type="GO" id="GO:0016208">
    <property type="term" value="F:AMP binding"/>
    <property type="evidence" value="ECO:0007669"/>
    <property type="project" value="TreeGrafter"/>
</dbReference>
<dbReference type="SUPFAM" id="SSF54631">
    <property type="entry name" value="CBS-domain pair"/>
    <property type="match status" value="2"/>
</dbReference>
<comment type="similarity">
    <text evidence="1">Belongs to the 5'-AMP-activated protein kinase gamma subunit family.</text>
</comment>
<evidence type="ECO:0000256" key="2">
    <source>
        <dbReference type="ARBA" id="ARBA00022737"/>
    </source>
</evidence>
<dbReference type="Gene3D" id="3.10.580.10">
    <property type="entry name" value="CBS-domain"/>
    <property type="match status" value="2"/>
</dbReference>
<dbReference type="OrthoDB" id="449052at2759"/>
<dbReference type="AlphaFoldDB" id="A0A9D4C3P8"/>
<dbReference type="GO" id="GO:0005634">
    <property type="term" value="C:nucleus"/>
    <property type="evidence" value="ECO:0007669"/>
    <property type="project" value="TreeGrafter"/>
</dbReference>
<organism evidence="7 8">
    <name type="scientific">Dreissena polymorpha</name>
    <name type="common">Zebra mussel</name>
    <name type="synonym">Mytilus polymorpha</name>
    <dbReference type="NCBI Taxonomy" id="45954"/>
    <lineage>
        <taxon>Eukaryota</taxon>
        <taxon>Metazoa</taxon>
        <taxon>Spiralia</taxon>
        <taxon>Lophotrochozoa</taxon>
        <taxon>Mollusca</taxon>
        <taxon>Bivalvia</taxon>
        <taxon>Autobranchia</taxon>
        <taxon>Heteroconchia</taxon>
        <taxon>Euheterodonta</taxon>
        <taxon>Imparidentia</taxon>
        <taxon>Neoheterodontei</taxon>
        <taxon>Myida</taxon>
        <taxon>Dreissenoidea</taxon>
        <taxon>Dreissenidae</taxon>
        <taxon>Dreissena</taxon>
    </lineage>
</organism>
<dbReference type="Pfam" id="PF00571">
    <property type="entry name" value="CBS"/>
    <property type="match status" value="3"/>
</dbReference>